<comment type="caution">
    <text evidence="1">The sequence shown here is derived from an EMBL/GenBank/DDBJ whole genome shotgun (WGS) entry which is preliminary data.</text>
</comment>
<name>A0A508A045_9FLAO</name>
<dbReference type="AlphaFoldDB" id="A0A508A045"/>
<dbReference type="RefSeq" id="WP_141420815.1">
    <property type="nucleotide sequence ID" value="NZ_VIAR01000002.1"/>
</dbReference>
<evidence type="ECO:0000313" key="2">
    <source>
        <dbReference type="Proteomes" id="UP000317169"/>
    </source>
</evidence>
<dbReference type="EMBL" id="VIAR01000002">
    <property type="protein sequence ID" value="TQD40285.1"/>
    <property type="molecule type" value="Genomic_DNA"/>
</dbReference>
<evidence type="ECO:0000313" key="1">
    <source>
        <dbReference type="EMBL" id="TQD40285.1"/>
    </source>
</evidence>
<protein>
    <submittedName>
        <fullName evidence="1">Uncharacterized protein</fullName>
    </submittedName>
</protein>
<gene>
    <name evidence="1" type="ORF">FKR84_03545</name>
</gene>
<dbReference type="Proteomes" id="UP000317169">
    <property type="component" value="Unassembled WGS sequence"/>
</dbReference>
<keyword evidence="2" id="KW-1185">Reference proteome</keyword>
<proteinExistence type="predicted"/>
<organism evidence="1 2">
    <name type="scientific">Haloflavibacter putidus</name>
    <dbReference type="NCBI Taxonomy" id="2576776"/>
    <lineage>
        <taxon>Bacteria</taxon>
        <taxon>Pseudomonadati</taxon>
        <taxon>Bacteroidota</taxon>
        <taxon>Flavobacteriia</taxon>
        <taxon>Flavobacteriales</taxon>
        <taxon>Flavobacteriaceae</taxon>
        <taxon>Haloflavibacter</taxon>
    </lineage>
</organism>
<dbReference type="OrthoDB" id="711499at2"/>
<sequence length="66" mass="7827">MKIKRRIQVHPTDIQNITGFSLRHSQRILKRLKEMKGKSKNQIITTQELADYLGIDLEIVQDFIDY</sequence>
<reference evidence="1 2" key="1">
    <citation type="submission" date="2019-06" db="EMBL/GenBank/DDBJ databases">
        <title>Flavibacter putida gen. nov., sp. nov., a novel marine bacterium of the family Flavobacteriaceae isolated from coastal seawater.</title>
        <authorList>
            <person name="Feng X."/>
        </authorList>
    </citation>
    <scope>NUCLEOTIDE SEQUENCE [LARGE SCALE GENOMIC DNA]</scope>
    <source>
        <strain evidence="1 2">PLHSN227</strain>
    </source>
</reference>
<accession>A0A508A045</accession>